<name>A0A183H667_9BILA</name>
<keyword evidence="1" id="KW-0472">Membrane</keyword>
<keyword evidence="1" id="KW-1133">Transmembrane helix</keyword>
<evidence type="ECO:0000313" key="4">
    <source>
        <dbReference type="WBParaSite" id="OFLC_0000297701-mRNA-1"/>
    </source>
</evidence>
<dbReference type="Proteomes" id="UP000267606">
    <property type="component" value="Unassembled WGS sequence"/>
</dbReference>
<organism evidence="4">
    <name type="scientific">Onchocerca flexuosa</name>
    <dbReference type="NCBI Taxonomy" id="387005"/>
    <lineage>
        <taxon>Eukaryota</taxon>
        <taxon>Metazoa</taxon>
        <taxon>Ecdysozoa</taxon>
        <taxon>Nematoda</taxon>
        <taxon>Chromadorea</taxon>
        <taxon>Rhabditida</taxon>
        <taxon>Spirurina</taxon>
        <taxon>Spiruromorpha</taxon>
        <taxon>Filarioidea</taxon>
        <taxon>Onchocercidae</taxon>
        <taxon>Onchocerca</taxon>
    </lineage>
</organism>
<proteinExistence type="predicted"/>
<keyword evidence="1" id="KW-0812">Transmembrane</keyword>
<dbReference type="WBParaSite" id="OFLC_0000297701-mRNA-1">
    <property type="protein sequence ID" value="OFLC_0000297701-mRNA-1"/>
    <property type="gene ID" value="OFLC_0000297701"/>
</dbReference>
<evidence type="ECO:0000256" key="1">
    <source>
        <dbReference type="SAM" id="Phobius"/>
    </source>
</evidence>
<gene>
    <name evidence="2" type="ORF">OFLC_LOCUS2980</name>
</gene>
<reference evidence="4" key="1">
    <citation type="submission" date="2016-06" db="UniProtKB">
        <authorList>
            <consortium name="WormBaseParasite"/>
        </authorList>
    </citation>
    <scope>IDENTIFICATION</scope>
</reference>
<keyword evidence="3" id="KW-1185">Reference proteome</keyword>
<accession>A0A183H667</accession>
<evidence type="ECO:0000313" key="2">
    <source>
        <dbReference type="EMBL" id="VDO34870.1"/>
    </source>
</evidence>
<protein>
    <submittedName>
        <fullName evidence="4">Transmembrane protein</fullName>
    </submittedName>
</protein>
<reference evidence="2 3" key="2">
    <citation type="submission" date="2018-11" db="EMBL/GenBank/DDBJ databases">
        <authorList>
            <consortium name="Pathogen Informatics"/>
        </authorList>
    </citation>
    <scope>NUCLEOTIDE SEQUENCE [LARGE SCALE GENOMIC DNA]</scope>
</reference>
<dbReference type="AlphaFoldDB" id="A0A183H667"/>
<dbReference type="EMBL" id="UZAJ01001861">
    <property type="protein sequence ID" value="VDO34870.1"/>
    <property type="molecule type" value="Genomic_DNA"/>
</dbReference>
<evidence type="ECO:0000313" key="3">
    <source>
        <dbReference type="Proteomes" id="UP000267606"/>
    </source>
</evidence>
<feature type="transmembrane region" description="Helical" evidence="1">
    <location>
        <begin position="7"/>
        <end position="24"/>
    </location>
</feature>
<sequence>MAIHRCVGVSVGLSSVFLCVIWILRLNRVRFDDNDDDDDSNECIIRVR</sequence>